<reference evidence="1 2" key="1">
    <citation type="submission" date="2018-12" db="EMBL/GenBank/DDBJ databases">
        <title>The whole draft genome of Aquabacterium sp. SJQ9.</title>
        <authorList>
            <person name="Sun L."/>
            <person name="Gao X."/>
            <person name="Chen W."/>
            <person name="Huang K."/>
        </authorList>
    </citation>
    <scope>NUCLEOTIDE SEQUENCE [LARGE SCALE GENOMIC DNA]</scope>
    <source>
        <strain evidence="1 2">SJQ9</strain>
    </source>
</reference>
<evidence type="ECO:0000313" key="1">
    <source>
        <dbReference type="EMBL" id="RRS03775.1"/>
    </source>
</evidence>
<gene>
    <name evidence="1" type="ORF">EIP75_14440</name>
</gene>
<accession>A0A3R8U394</accession>
<proteinExistence type="predicted"/>
<sequence length="280" mass="31541">MKIAKYWEKTEGTALNRDGQMYRTTCWGGSSESTEQALQLARAKLRHWARLVQEQPDPFDTYGYEHGEIREELVEEITGANGTLIGAITRNGYGVLVLNTPRLLIADVDTQPAGLVDRLKARFTSGATPKARRVAEIQAFHAHHPELALTVFETYAGLRVFLTNQWHEPEAHTARQLMIALGADPLYQRLCQSQHCYRARLSPKPWRCGTTRPPNRYPREPGQAEQAYTRWLAGYSHHAAGYAVCRPLLTLGPDQQDEDTTRLMALHQAMTVRPGDLPLA</sequence>
<name>A0A3R8U394_9BURK</name>
<evidence type="ECO:0000313" key="2">
    <source>
        <dbReference type="Proteomes" id="UP000269265"/>
    </source>
</evidence>
<dbReference type="EMBL" id="RSED01000010">
    <property type="protein sequence ID" value="RRS03775.1"/>
    <property type="molecule type" value="Genomic_DNA"/>
</dbReference>
<keyword evidence="2" id="KW-1185">Reference proteome</keyword>
<dbReference type="AlphaFoldDB" id="A0A3R8U394"/>
<comment type="caution">
    <text evidence="1">The sequence shown here is derived from an EMBL/GenBank/DDBJ whole genome shotgun (WGS) entry which is preliminary data.</text>
</comment>
<dbReference type="Proteomes" id="UP000269265">
    <property type="component" value="Unassembled WGS sequence"/>
</dbReference>
<protein>
    <submittedName>
        <fullName evidence="1">Uncharacterized protein</fullName>
    </submittedName>
</protein>
<organism evidence="1 2">
    <name type="scientific">Aquabacterium soli</name>
    <dbReference type="NCBI Taxonomy" id="2493092"/>
    <lineage>
        <taxon>Bacteria</taxon>
        <taxon>Pseudomonadati</taxon>
        <taxon>Pseudomonadota</taxon>
        <taxon>Betaproteobacteria</taxon>
        <taxon>Burkholderiales</taxon>
        <taxon>Aquabacterium</taxon>
    </lineage>
</organism>
<dbReference type="RefSeq" id="WP_125243980.1">
    <property type="nucleotide sequence ID" value="NZ_RSED01000010.1"/>
</dbReference>
<dbReference type="OrthoDB" id="877274at2"/>